<reference evidence="3" key="2">
    <citation type="journal article" date="2015" name="J. Biotechnol.">
        <title>The structure of the Cyberlindnera jadinii genome and its relation to Candida utilis analyzed by the occurrence of single nucleotide polymorphisms.</title>
        <authorList>
            <person name="Rupp O."/>
            <person name="Brinkrolf K."/>
            <person name="Buerth C."/>
            <person name="Kunigo M."/>
            <person name="Schneider J."/>
            <person name="Jaenicke S."/>
            <person name="Goesmann A."/>
            <person name="Puehler A."/>
            <person name="Jaeger K.-E."/>
            <person name="Ernst J.F."/>
        </authorList>
    </citation>
    <scope>NUCLEOTIDE SEQUENCE [LARGE SCALE GENOMIC DNA]</scope>
    <source>
        <strain evidence="3">ATCC 18201 / CBS 1600 / BCRC 20928 / JCM 3617 / NBRC 0987 / NRRL Y-1542</strain>
    </source>
</reference>
<dbReference type="SUPFAM" id="SSF48452">
    <property type="entry name" value="TPR-like"/>
    <property type="match status" value="1"/>
</dbReference>
<dbReference type="Proteomes" id="UP000038830">
    <property type="component" value="Unassembled WGS sequence"/>
</dbReference>
<dbReference type="Proteomes" id="UP000094389">
    <property type="component" value="Unassembled WGS sequence"/>
</dbReference>
<name>A0A0H5C2W6_CYBJN</name>
<protein>
    <submittedName>
        <fullName evidence="1">Uncharacterized protein</fullName>
    </submittedName>
</protein>
<dbReference type="OMA" id="KMYTLAI"/>
<dbReference type="AlphaFoldDB" id="A0A0H5C2W6"/>
<reference evidence="2 4" key="3">
    <citation type="journal article" date="2016" name="Proc. Natl. Acad. Sci. U.S.A.">
        <title>Comparative genomics of biotechnologically important yeasts.</title>
        <authorList>
            <person name="Riley R."/>
            <person name="Haridas S."/>
            <person name="Wolfe K.H."/>
            <person name="Lopes M.R."/>
            <person name="Hittinger C.T."/>
            <person name="Goeker M."/>
            <person name="Salamov A.A."/>
            <person name="Wisecaver J.H."/>
            <person name="Long T.M."/>
            <person name="Calvey C.H."/>
            <person name="Aerts A.L."/>
            <person name="Barry K.W."/>
            <person name="Choi C."/>
            <person name="Clum A."/>
            <person name="Coughlan A.Y."/>
            <person name="Deshpande S."/>
            <person name="Douglass A.P."/>
            <person name="Hanson S.J."/>
            <person name="Klenk H.-P."/>
            <person name="LaButti K.M."/>
            <person name="Lapidus A."/>
            <person name="Lindquist E.A."/>
            <person name="Lipzen A.M."/>
            <person name="Meier-Kolthoff J.P."/>
            <person name="Ohm R.A."/>
            <person name="Otillar R.P."/>
            <person name="Pangilinan J.L."/>
            <person name="Peng Y."/>
            <person name="Rokas A."/>
            <person name="Rosa C.A."/>
            <person name="Scheuner C."/>
            <person name="Sibirny A.A."/>
            <person name="Slot J.C."/>
            <person name="Stielow J.B."/>
            <person name="Sun H."/>
            <person name="Kurtzman C.P."/>
            <person name="Blackwell M."/>
            <person name="Grigoriev I.V."/>
            <person name="Jeffries T.W."/>
        </authorList>
    </citation>
    <scope>NUCLEOTIDE SEQUENCE [LARGE SCALE GENOMIC DNA]</scope>
    <source>
        <strain evidence="4">ATCC 18201 / CBS 1600 / BCRC 20928 / JCM 3617 / NBRC 0987 / NRRL Y-1542</strain>
        <strain evidence="2">NRRL Y-1542</strain>
    </source>
</reference>
<keyword evidence="4" id="KW-1185">Reference proteome</keyword>
<dbReference type="STRING" id="983966.A0A0H5C2W6"/>
<dbReference type="OrthoDB" id="433738at2759"/>
<accession>A0A1E4S6J1</accession>
<proteinExistence type="predicted"/>
<accession>A0A0H5C2W6</accession>
<organism evidence="1 3">
    <name type="scientific">Cyberlindnera jadinii (strain ATCC 18201 / CBS 1600 / BCRC 20928 / JCM 3617 / NBRC 0987 / NRRL Y-1542)</name>
    <name type="common">Torula yeast</name>
    <name type="synonym">Candida utilis</name>
    <dbReference type="NCBI Taxonomy" id="983966"/>
    <lineage>
        <taxon>Eukaryota</taxon>
        <taxon>Fungi</taxon>
        <taxon>Dikarya</taxon>
        <taxon>Ascomycota</taxon>
        <taxon>Saccharomycotina</taxon>
        <taxon>Saccharomycetes</taxon>
        <taxon>Phaffomycetales</taxon>
        <taxon>Phaffomycetaceae</taxon>
        <taxon>Cyberlindnera</taxon>
    </lineage>
</organism>
<sequence>MAANLSYDPVTKHVSALDTSEGYIEEVDALNRLTKDLVSSGLEVPENGEPSKQQTAMIQKLVNSAMDAMKRRAYAEAIKNITVAIDAASRRKRWEAFQVQLQELIGFLQLRTDAYMLSAKYADALVDADLLLLMTALTAENFLRKGIALLNLGRYDEARVVFERGLCFHEGNDKLVQHLAVSKKLIAEENGDAV</sequence>
<dbReference type="Gene3D" id="1.25.40.10">
    <property type="entry name" value="Tetratricopeptide repeat domain"/>
    <property type="match status" value="1"/>
</dbReference>
<evidence type="ECO:0000313" key="1">
    <source>
        <dbReference type="EMBL" id="CEP22315.1"/>
    </source>
</evidence>
<evidence type="ECO:0000313" key="2">
    <source>
        <dbReference type="EMBL" id="ODV75134.1"/>
    </source>
</evidence>
<gene>
    <name evidence="1" type="ORF">BN1211_2640</name>
    <name evidence="2" type="ORF">CYBJADRAFT_165890</name>
</gene>
<dbReference type="InterPro" id="IPR011990">
    <property type="entry name" value="TPR-like_helical_dom_sf"/>
</dbReference>
<evidence type="ECO:0000313" key="3">
    <source>
        <dbReference type="Proteomes" id="UP000038830"/>
    </source>
</evidence>
<dbReference type="EMBL" id="KV453926">
    <property type="protein sequence ID" value="ODV75134.1"/>
    <property type="molecule type" value="Genomic_DNA"/>
</dbReference>
<reference evidence="1" key="1">
    <citation type="submission" date="2014-12" db="EMBL/GenBank/DDBJ databases">
        <authorList>
            <person name="Jaenicke S."/>
        </authorList>
    </citation>
    <scope>NUCLEOTIDE SEQUENCE [LARGE SCALE GENOMIC DNA]</scope>
    <source>
        <strain evidence="1">CBS1600</strain>
    </source>
</reference>
<evidence type="ECO:0000313" key="4">
    <source>
        <dbReference type="Proteomes" id="UP000094389"/>
    </source>
</evidence>
<dbReference type="EMBL" id="CDQK01000003">
    <property type="protein sequence ID" value="CEP22315.1"/>
    <property type="molecule type" value="Genomic_DNA"/>
</dbReference>